<dbReference type="Pfam" id="PF01408">
    <property type="entry name" value="GFO_IDH_MocA"/>
    <property type="match status" value="1"/>
</dbReference>
<name>A0A838XHX6_9ACTN</name>
<dbReference type="Gene3D" id="3.40.50.720">
    <property type="entry name" value="NAD(P)-binding Rossmann-like Domain"/>
    <property type="match status" value="1"/>
</dbReference>
<reference evidence="5 6" key="1">
    <citation type="submission" date="2020-07" db="EMBL/GenBank/DDBJ databases">
        <title>Draft genome and description of Aeromicrobium phoceense strain Marseille-Q0843 isolated from healthy skin swab.</title>
        <authorList>
            <person name="Boxberger M."/>
            <person name="La Scola B."/>
        </authorList>
    </citation>
    <scope>NUCLEOTIDE SEQUENCE [LARGE SCALE GENOMIC DNA]</scope>
    <source>
        <strain evidence="5 6">Marseille-Q0843</strain>
    </source>
</reference>
<accession>A0A838XHX6</accession>
<evidence type="ECO:0000259" key="4">
    <source>
        <dbReference type="Pfam" id="PF22725"/>
    </source>
</evidence>
<dbReference type="RefSeq" id="WP_181756526.1">
    <property type="nucleotide sequence ID" value="NZ_JACEOG010000002.1"/>
</dbReference>
<feature type="domain" description="GFO/IDH/MocA-like oxidoreductase" evidence="4">
    <location>
        <begin position="146"/>
        <end position="259"/>
    </location>
</feature>
<dbReference type="EMBL" id="JACEOG010000002">
    <property type="protein sequence ID" value="MBA4609682.1"/>
    <property type="molecule type" value="Genomic_DNA"/>
</dbReference>
<evidence type="ECO:0000313" key="6">
    <source>
        <dbReference type="Proteomes" id="UP000550354"/>
    </source>
</evidence>
<dbReference type="Gene3D" id="3.30.360.10">
    <property type="entry name" value="Dihydrodipicolinate Reductase, domain 2"/>
    <property type="match status" value="1"/>
</dbReference>
<keyword evidence="6" id="KW-1185">Reference proteome</keyword>
<evidence type="ECO:0000313" key="5">
    <source>
        <dbReference type="EMBL" id="MBA4609682.1"/>
    </source>
</evidence>
<dbReference type="AlphaFoldDB" id="A0A838XHX6"/>
<dbReference type="PANTHER" id="PTHR22604">
    <property type="entry name" value="OXIDOREDUCTASES"/>
    <property type="match status" value="1"/>
</dbReference>
<protein>
    <submittedName>
        <fullName evidence="5">Gfo/Idh/MocA family oxidoreductase</fullName>
    </submittedName>
</protein>
<evidence type="ECO:0000256" key="1">
    <source>
        <dbReference type="ARBA" id="ARBA00010928"/>
    </source>
</evidence>
<evidence type="ECO:0000256" key="2">
    <source>
        <dbReference type="ARBA" id="ARBA00023002"/>
    </source>
</evidence>
<organism evidence="5 6">
    <name type="scientific">Aeromicrobium phoceense</name>
    <dbReference type="NCBI Taxonomy" id="2754045"/>
    <lineage>
        <taxon>Bacteria</taxon>
        <taxon>Bacillati</taxon>
        <taxon>Actinomycetota</taxon>
        <taxon>Actinomycetes</taxon>
        <taxon>Propionibacteriales</taxon>
        <taxon>Nocardioidaceae</taxon>
        <taxon>Aeromicrobium</taxon>
    </lineage>
</organism>
<comment type="similarity">
    <text evidence="1">Belongs to the Gfo/Idh/MocA family.</text>
</comment>
<dbReference type="SUPFAM" id="SSF55347">
    <property type="entry name" value="Glyceraldehyde-3-phosphate dehydrogenase-like, C-terminal domain"/>
    <property type="match status" value="1"/>
</dbReference>
<keyword evidence="2" id="KW-0560">Oxidoreductase</keyword>
<dbReference type="Pfam" id="PF22725">
    <property type="entry name" value="GFO_IDH_MocA_C3"/>
    <property type="match status" value="1"/>
</dbReference>
<dbReference type="Proteomes" id="UP000550354">
    <property type="component" value="Unassembled WGS sequence"/>
</dbReference>
<dbReference type="GO" id="GO:0016491">
    <property type="term" value="F:oxidoreductase activity"/>
    <property type="evidence" value="ECO:0007669"/>
    <property type="project" value="UniProtKB-KW"/>
</dbReference>
<proteinExistence type="inferred from homology"/>
<gene>
    <name evidence="5" type="ORF">H1W00_14445</name>
</gene>
<dbReference type="InterPro" id="IPR000683">
    <property type="entry name" value="Gfo/Idh/MocA-like_OxRdtase_N"/>
</dbReference>
<sequence>MMLPAPRTSDPRDAPPLRWGILGAGGIAAVMAAALQEGTTQQVVAVGSRDLTKARAFADRFAIARAHGSYEDLVGDPEVDAVYVATPHSAHLEHALLAIGAGKHLLVEKAFTRNAAEADAVLEAAEEAGVTCVEAMWSRFLPGFDVVRRAVEDGLIGDVRLVQADHGQLLYPDGPARLAEPSLAGGALLDLGVYPLHLAAMLMPQIVEVRATGTLTPLGVDEQENIGLRDASGAIAAISATMSATSPTLASVSGTEARLELDGPFYQPSAIRLVDPADRVLDTWEPASPDARLGLRFEAAELARCVAEGQPESPLLPWSETRRVMGLMDEVRAQLGMVLPGE</sequence>
<dbReference type="PANTHER" id="PTHR22604:SF105">
    <property type="entry name" value="TRANS-1,2-DIHYDROBENZENE-1,2-DIOL DEHYDROGENASE"/>
    <property type="match status" value="1"/>
</dbReference>
<evidence type="ECO:0000259" key="3">
    <source>
        <dbReference type="Pfam" id="PF01408"/>
    </source>
</evidence>
<dbReference type="InterPro" id="IPR036291">
    <property type="entry name" value="NAD(P)-bd_dom_sf"/>
</dbReference>
<dbReference type="InterPro" id="IPR050984">
    <property type="entry name" value="Gfo/Idh/MocA_domain"/>
</dbReference>
<feature type="domain" description="Gfo/Idh/MocA-like oxidoreductase N-terminal" evidence="3">
    <location>
        <begin position="17"/>
        <end position="133"/>
    </location>
</feature>
<comment type="caution">
    <text evidence="5">The sequence shown here is derived from an EMBL/GenBank/DDBJ whole genome shotgun (WGS) entry which is preliminary data.</text>
</comment>
<dbReference type="SUPFAM" id="SSF51735">
    <property type="entry name" value="NAD(P)-binding Rossmann-fold domains"/>
    <property type="match status" value="1"/>
</dbReference>
<dbReference type="InterPro" id="IPR055170">
    <property type="entry name" value="GFO_IDH_MocA-like_dom"/>
</dbReference>
<dbReference type="GO" id="GO:0000166">
    <property type="term" value="F:nucleotide binding"/>
    <property type="evidence" value="ECO:0007669"/>
    <property type="project" value="InterPro"/>
</dbReference>